<evidence type="ECO:0000256" key="1">
    <source>
        <dbReference type="ARBA" id="ARBA00022723"/>
    </source>
</evidence>
<comment type="similarity">
    <text evidence="5">Belongs to the DEF8 family.</text>
</comment>
<keyword evidence="4" id="KW-0862">Zinc</keyword>
<dbReference type="Gene3D" id="3.30.60.20">
    <property type="match status" value="1"/>
</dbReference>
<accession>A0A7E4V859</accession>
<evidence type="ECO:0000256" key="3">
    <source>
        <dbReference type="ARBA" id="ARBA00022771"/>
    </source>
</evidence>
<evidence type="ECO:0000256" key="5">
    <source>
        <dbReference type="ARBA" id="ARBA00029450"/>
    </source>
</evidence>
<dbReference type="Pfam" id="PF13901">
    <property type="entry name" value="RH_dom"/>
    <property type="match status" value="1"/>
</dbReference>
<dbReference type="InterPro" id="IPR051366">
    <property type="entry name" value="DEF8"/>
</dbReference>
<reference evidence="7" key="1">
    <citation type="journal article" date="2013" name="Genetics">
        <title>The draft genome and transcriptome of Panagrellus redivivus are shaped by the harsh demands of a free-living lifestyle.</title>
        <authorList>
            <person name="Srinivasan J."/>
            <person name="Dillman A.R."/>
            <person name="Macchietto M.G."/>
            <person name="Heikkinen L."/>
            <person name="Lakso M."/>
            <person name="Fracchia K.M."/>
            <person name="Antoshechkin I."/>
            <person name="Mortazavi A."/>
            <person name="Wong G."/>
            <person name="Sternberg P.W."/>
        </authorList>
    </citation>
    <scope>NUCLEOTIDE SEQUENCE [LARGE SCALE GENOMIC DNA]</scope>
    <source>
        <strain evidence="7">MT8872</strain>
    </source>
</reference>
<keyword evidence="3" id="KW-0863">Zinc-finger</keyword>
<evidence type="ECO:0000313" key="7">
    <source>
        <dbReference type="Proteomes" id="UP000492821"/>
    </source>
</evidence>
<dbReference type="PROSITE" id="PS00479">
    <property type="entry name" value="ZF_DAG_PE_1"/>
    <property type="match status" value="1"/>
</dbReference>
<dbReference type="PANTHER" id="PTHR12326:SF3">
    <property type="entry name" value="DIFFERENTIALLY EXPRESSED IN FDCP 8 HOMOLOG"/>
    <property type="match status" value="1"/>
</dbReference>
<sequence length="429" mass="49749">MSIHEDDSGLGSDLAESEVFNTDYKQFLQNQIDAVLTSEREKQSGLDRREELHIAIDLCKKKIVEMDESDDAKRQQILDLMVELRLELEQVEEIQAKDPAASVTRWQGHEFVLQSLRGRNPYCETCVSTIWRIAQAWRRCIKCGFRTHDKCVKKVNDKCAAWIVGKPGFEFDLRICPEKTLLSQNYECFSCNRAISYESGSDAEPRLCDYTGQYYCKKCHWNDNMIIPARVVRNWDFQPRVVCRSVKKLLITASKKPIIQLEKLNPALPSYIHSVSEICKLRKQILLMKCFFLCCRLSLQSARNLRILQHLNRYQHFVESSDRYTMEDLIALHSGNLLQEIQDIVKIFRKHITEECETCRGNAFVCELCSNKETIYPFDDSASTCRTCCAVFHKTCFSTASRRCPRCARREARKCAILAEMNEDGQDKN</sequence>
<evidence type="ECO:0000313" key="8">
    <source>
        <dbReference type="WBParaSite" id="Pan_g17370.t2"/>
    </source>
</evidence>
<organism evidence="7 8">
    <name type="scientific">Panagrellus redivivus</name>
    <name type="common">Microworm</name>
    <dbReference type="NCBI Taxonomy" id="6233"/>
    <lineage>
        <taxon>Eukaryota</taxon>
        <taxon>Metazoa</taxon>
        <taxon>Ecdysozoa</taxon>
        <taxon>Nematoda</taxon>
        <taxon>Chromadorea</taxon>
        <taxon>Rhabditida</taxon>
        <taxon>Tylenchina</taxon>
        <taxon>Panagrolaimomorpha</taxon>
        <taxon>Panagrolaimoidea</taxon>
        <taxon>Panagrolaimidae</taxon>
        <taxon>Panagrellus</taxon>
    </lineage>
</organism>
<keyword evidence="1" id="KW-0479">Metal-binding</keyword>
<dbReference type="PANTHER" id="PTHR12326">
    <property type="entry name" value="PLECKSTRIN HOMOLOGY DOMAIN CONTAINING PROTEIN"/>
    <property type="match status" value="1"/>
</dbReference>
<dbReference type="InterPro" id="IPR036280">
    <property type="entry name" value="Multihaem_cyt_sf"/>
</dbReference>
<reference evidence="8" key="2">
    <citation type="submission" date="2020-10" db="UniProtKB">
        <authorList>
            <consortium name="WormBaseParasite"/>
        </authorList>
    </citation>
    <scope>IDENTIFICATION</scope>
</reference>
<keyword evidence="2" id="KW-0677">Repeat</keyword>
<dbReference type="WBParaSite" id="Pan_g17370.t2">
    <property type="protein sequence ID" value="Pan_g17370.t2"/>
    <property type="gene ID" value="Pan_g17370"/>
</dbReference>
<dbReference type="GO" id="GO:0008270">
    <property type="term" value="F:zinc ion binding"/>
    <property type="evidence" value="ECO:0007669"/>
    <property type="project" value="UniProtKB-KW"/>
</dbReference>
<evidence type="ECO:0000256" key="4">
    <source>
        <dbReference type="ARBA" id="ARBA00022833"/>
    </source>
</evidence>
<proteinExistence type="inferred from homology"/>
<dbReference type="AlphaFoldDB" id="A0A7E4V859"/>
<dbReference type="Pfam" id="PF00130">
    <property type="entry name" value="C1_1"/>
    <property type="match status" value="1"/>
</dbReference>
<dbReference type="CDD" id="cd20819">
    <property type="entry name" value="C1_DEF8"/>
    <property type="match status" value="1"/>
</dbReference>
<dbReference type="InterPro" id="IPR002219">
    <property type="entry name" value="PKC_DAG/PE"/>
</dbReference>
<dbReference type="SMART" id="SM01175">
    <property type="entry name" value="DUF4206"/>
    <property type="match status" value="1"/>
</dbReference>
<dbReference type="SUPFAM" id="SSF57889">
    <property type="entry name" value="Cysteine-rich domain"/>
    <property type="match status" value="1"/>
</dbReference>
<dbReference type="SUPFAM" id="SSF48695">
    <property type="entry name" value="Multiheme cytochromes"/>
    <property type="match status" value="1"/>
</dbReference>
<evidence type="ECO:0000259" key="6">
    <source>
        <dbReference type="PROSITE" id="PS50081"/>
    </source>
</evidence>
<dbReference type="InterPro" id="IPR025258">
    <property type="entry name" value="RH_dom"/>
</dbReference>
<protein>
    <submittedName>
        <fullName evidence="8">Phorbol-ester/DAG-type domain-containing protein</fullName>
    </submittedName>
</protein>
<keyword evidence="7" id="KW-1185">Reference proteome</keyword>
<dbReference type="SMART" id="SM00109">
    <property type="entry name" value="C1"/>
    <property type="match status" value="2"/>
</dbReference>
<dbReference type="Proteomes" id="UP000492821">
    <property type="component" value="Unassembled WGS sequence"/>
</dbReference>
<feature type="domain" description="Phorbol-ester/DAG-type" evidence="6">
    <location>
        <begin position="108"/>
        <end position="159"/>
    </location>
</feature>
<dbReference type="InterPro" id="IPR047983">
    <property type="entry name" value="DEF8_C1"/>
</dbReference>
<evidence type="ECO:0000256" key="2">
    <source>
        <dbReference type="ARBA" id="ARBA00022737"/>
    </source>
</evidence>
<name>A0A7E4V859_PANRE</name>
<dbReference type="PROSITE" id="PS50081">
    <property type="entry name" value="ZF_DAG_PE_2"/>
    <property type="match status" value="1"/>
</dbReference>
<dbReference type="InterPro" id="IPR046349">
    <property type="entry name" value="C1-like_sf"/>
</dbReference>